<keyword evidence="2" id="KW-0963">Cytoplasm</keyword>
<dbReference type="GO" id="GO:0005109">
    <property type="term" value="F:frizzled binding"/>
    <property type="evidence" value="ECO:0007669"/>
    <property type="project" value="TreeGrafter"/>
</dbReference>
<proteinExistence type="predicted"/>
<dbReference type="InterPro" id="IPR015506">
    <property type="entry name" value="Dsh/Dvl-rel"/>
</dbReference>
<evidence type="ECO:0000313" key="6">
    <source>
        <dbReference type="Proteomes" id="UP000504612"/>
    </source>
</evidence>
<dbReference type="GO" id="GO:0005829">
    <property type="term" value="C:cytosol"/>
    <property type="evidence" value="ECO:0007669"/>
    <property type="project" value="TreeGrafter"/>
</dbReference>
<evidence type="ECO:0000313" key="7">
    <source>
        <dbReference type="RefSeq" id="XP_026548119.1"/>
    </source>
</evidence>
<dbReference type="GeneID" id="113429821"/>
<dbReference type="InterPro" id="IPR038207">
    <property type="entry name" value="DIX_dom_sf"/>
</dbReference>
<dbReference type="GO" id="GO:0060070">
    <property type="term" value="P:canonical Wnt signaling pathway"/>
    <property type="evidence" value="ECO:0007669"/>
    <property type="project" value="TreeGrafter"/>
</dbReference>
<gene>
    <name evidence="7" type="primary">LOC113429821</name>
</gene>
<evidence type="ECO:0000256" key="2">
    <source>
        <dbReference type="ARBA" id="ARBA00022490"/>
    </source>
</evidence>
<evidence type="ECO:0000256" key="3">
    <source>
        <dbReference type="PROSITE-ProRule" id="PRU00069"/>
    </source>
</evidence>
<accession>A0A6J1W6V3</accession>
<dbReference type="KEGG" id="nss:113429821"/>
<evidence type="ECO:0000256" key="1">
    <source>
        <dbReference type="ARBA" id="ARBA00004496"/>
    </source>
</evidence>
<dbReference type="Pfam" id="PF02377">
    <property type="entry name" value="Dishevelled"/>
    <property type="match status" value="1"/>
</dbReference>
<dbReference type="RefSeq" id="XP_026548119.1">
    <property type="nucleotide sequence ID" value="XM_026692334.1"/>
</dbReference>
<dbReference type="PANTHER" id="PTHR10878">
    <property type="entry name" value="SEGMENT POLARITY PROTEIN DISHEVELLED"/>
    <property type="match status" value="1"/>
</dbReference>
<dbReference type="Proteomes" id="UP000504612">
    <property type="component" value="Unplaced"/>
</dbReference>
<dbReference type="AlphaFoldDB" id="A0A6J1W6V3"/>
<feature type="region of interest" description="Disordered" evidence="4">
    <location>
        <begin position="84"/>
        <end position="136"/>
    </location>
</feature>
<feature type="compositionally biased region" description="Pro residues" evidence="4">
    <location>
        <begin position="100"/>
        <end position="110"/>
    </location>
</feature>
<dbReference type="PROSITE" id="PS50841">
    <property type="entry name" value="DIX"/>
    <property type="match status" value="1"/>
</dbReference>
<sequence>MRSFGGAMEKTPPQHIRLARAPMKPVFWILRNPSSILFFLSPLPPKIPFLCRVVKEEITKDSALLPCFNGRVVSWLVSSEVLPSEPPPPAPPALGEVCPEPSPPPPPPLPVEKSSGIGKSRPPSFQFPPQPKPLRQLRELGPRNRVHRVAAERAATAPGDHEARRFSSSTVQSSASCLLKCHCWRRKQHPPHLERTSSFSSITDSMSLNIITVTLNIGKDLRGPKRREGVETGPNIAKVEKKKIF</sequence>
<evidence type="ECO:0000256" key="4">
    <source>
        <dbReference type="SAM" id="MobiDB-lite"/>
    </source>
</evidence>
<dbReference type="Pfam" id="PF00778">
    <property type="entry name" value="DIX"/>
    <property type="match status" value="1"/>
</dbReference>
<dbReference type="InterPro" id="IPR003351">
    <property type="entry name" value="Dishevelled_protein_dom"/>
</dbReference>
<dbReference type="PANTHER" id="PTHR10878:SF8">
    <property type="entry name" value="SEGMENT POLARITY PROTEIN DISHEVELLED HOMOLOG DVL-2"/>
    <property type="match status" value="1"/>
</dbReference>
<keyword evidence="3" id="KW-0879">Wnt signaling pathway</keyword>
<feature type="domain" description="DIX" evidence="5">
    <location>
        <begin position="1"/>
        <end position="80"/>
    </location>
</feature>
<comment type="subcellular location">
    <subcellularLocation>
        <location evidence="1">Cytoplasm</location>
    </subcellularLocation>
</comment>
<dbReference type="Gene3D" id="2.40.240.130">
    <property type="match status" value="1"/>
</dbReference>
<name>A0A6J1W6V3_9SAUR</name>
<organism evidence="6 7">
    <name type="scientific">Notechis scutatus</name>
    <name type="common">mainland tiger snake</name>
    <dbReference type="NCBI Taxonomy" id="8663"/>
    <lineage>
        <taxon>Eukaryota</taxon>
        <taxon>Metazoa</taxon>
        <taxon>Chordata</taxon>
        <taxon>Craniata</taxon>
        <taxon>Vertebrata</taxon>
        <taxon>Euteleostomi</taxon>
        <taxon>Lepidosauria</taxon>
        <taxon>Squamata</taxon>
        <taxon>Bifurcata</taxon>
        <taxon>Unidentata</taxon>
        <taxon>Episquamata</taxon>
        <taxon>Toxicofera</taxon>
        <taxon>Serpentes</taxon>
        <taxon>Colubroidea</taxon>
        <taxon>Elapidae</taxon>
        <taxon>Hydrophiinae</taxon>
        <taxon>Notechis</taxon>
    </lineage>
</organism>
<protein>
    <submittedName>
        <fullName evidence="7">Segment polarity protein dishevelled homolog DVL-2-like isoform X1</fullName>
    </submittedName>
</protein>
<reference evidence="7" key="1">
    <citation type="submission" date="2025-08" db="UniProtKB">
        <authorList>
            <consortium name="RefSeq"/>
        </authorList>
    </citation>
    <scope>IDENTIFICATION</scope>
</reference>
<keyword evidence="6" id="KW-1185">Reference proteome</keyword>
<evidence type="ECO:0000259" key="5">
    <source>
        <dbReference type="PROSITE" id="PS50841"/>
    </source>
</evidence>
<dbReference type="InterPro" id="IPR001158">
    <property type="entry name" value="DIX"/>
</dbReference>